<organism evidence="1 2">
    <name type="scientific">Melastoma candidum</name>
    <dbReference type="NCBI Taxonomy" id="119954"/>
    <lineage>
        <taxon>Eukaryota</taxon>
        <taxon>Viridiplantae</taxon>
        <taxon>Streptophyta</taxon>
        <taxon>Embryophyta</taxon>
        <taxon>Tracheophyta</taxon>
        <taxon>Spermatophyta</taxon>
        <taxon>Magnoliopsida</taxon>
        <taxon>eudicotyledons</taxon>
        <taxon>Gunneridae</taxon>
        <taxon>Pentapetalae</taxon>
        <taxon>rosids</taxon>
        <taxon>malvids</taxon>
        <taxon>Myrtales</taxon>
        <taxon>Melastomataceae</taxon>
        <taxon>Melastomatoideae</taxon>
        <taxon>Melastomateae</taxon>
        <taxon>Melastoma</taxon>
    </lineage>
</organism>
<protein>
    <submittedName>
        <fullName evidence="1">Uncharacterized protein</fullName>
    </submittedName>
</protein>
<keyword evidence="2" id="KW-1185">Reference proteome</keyword>
<gene>
    <name evidence="1" type="ORF">MLD38_028222</name>
</gene>
<dbReference type="EMBL" id="CM042887">
    <property type="protein sequence ID" value="KAI4329889.1"/>
    <property type="molecule type" value="Genomic_DNA"/>
</dbReference>
<evidence type="ECO:0000313" key="2">
    <source>
        <dbReference type="Proteomes" id="UP001057402"/>
    </source>
</evidence>
<name>A0ACB9N2L0_9MYRT</name>
<comment type="caution">
    <text evidence="1">The sequence shown here is derived from an EMBL/GenBank/DDBJ whole genome shotgun (WGS) entry which is preliminary data.</text>
</comment>
<accession>A0ACB9N2L0</accession>
<sequence>MGACNLVIVVFSLIVPLILFTATADAEATEFHDRKLVYVRGLQTRHVQVYNNLTNGDSFGIHCKSKDNNLGFHIMGPNQVYQFKFKANVWGSTRFYCGVSLKGDRGVVFDLFKDSRDGTRCPTFCRWSVFRDGVHGYREDTGAEDQFFAFN</sequence>
<dbReference type="Proteomes" id="UP001057402">
    <property type="component" value="Chromosome 8"/>
</dbReference>
<proteinExistence type="predicted"/>
<reference evidence="2" key="1">
    <citation type="journal article" date="2023" name="Front. Plant Sci.">
        <title>Chromosomal-level genome assembly of Melastoma candidum provides insights into trichome evolution.</title>
        <authorList>
            <person name="Zhong Y."/>
            <person name="Wu W."/>
            <person name="Sun C."/>
            <person name="Zou P."/>
            <person name="Liu Y."/>
            <person name="Dai S."/>
            <person name="Zhou R."/>
        </authorList>
    </citation>
    <scope>NUCLEOTIDE SEQUENCE [LARGE SCALE GENOMIC DNA]</scope>
</reference>
<evidence type="ECO:0000313" key="1">
    <source>
        <dbReference type="EMBL" id="KAI4329889.1"/>
    </source>
</evidence>